<sequence length="207" mass="22595">MFTGLPAVRDGVQWLTAVPPTRVRGRTRRQGGNLVFDAISDPDGNILTATGATAMSHGWRSILLGRELLAKNLGWVVGDGQSIKIWQQAGHLFVLCDAYLPLVSRSELYFCGSYGVYGRPGTSWTPGRNAVGLGWVILSSPTNRSERKYQEFVASPLMADALALREAVRTCNLNAMEAVSFESDSAQLIKAINDRNHLPELYGIVSD</sequence>
<evidence type="ECO:0000259" key="1">
    <source>
        <dbReference type="Pfam" id="PF13456"/>
    </source>
</evidence>
<keyword evidence="3" id="KW-1185">Reference proteome</keyword>
<reference evidence="2 3" key="1">
    <citation type="journal article" date="2020" name="BMC Genomics">
        <title>Intraspecific diversification of the crop wild relative Brassica cretica Lam. using demographic model selection.</title>
        <authorList>
            <person name="Kioukis A."/>
            <person name="Michalopoulou V.A."/>
            <person name="Briers L."/>
            <person name="Pirintsos S."/>
            <person name="Studholme D.J."/>
            <person name="Pavlidis P."/>
            <person name="Sarris P.F."/>
        </authorList>
    </citation>
    <scope>NUCLEOTIDE SEQUENCE [LARGE SCALE GENOMIC DNA]</scope>
    <source>
        <strain evidence="3">cv. PFS-1207/04</strain>
    </source>
</reference>
<name>A0ABQ7A8J1_BRACR</name>
<protein>
    <recommendedName>
        <fullName evidence="1">RNase H type-1 domain-containing protein</fullName>
    </recommendedName>
</protein>
<dbReference type="InterPro" id="IPR002156">
    <property type="entry name" value="RNaseH_domain"/>
</dbReference>
<evidence type="ECO:0000313" key="2">
    <source>
        <dbReference type="EMBL" id="KAF3493930.1"/>
    </source>
</evidence>
<evidence type="ECO:0000313" key="3">
    <source>
        <dbReference type="Proteomes" id="UP000266723"/>
    </source>
</evidence>
<accession>A0ABQ7A8J1</accession>
<dbReference type="Pfam" id="PF13456">
    <property type="entry name" value="RVT_3"/>
    <property type="match status" value="1"/>
</dbReference>
<gene>
    <name evidence="2" type="ORF">DY000_02052088</name>
</gene>
<organism evidence="2 3">
    <name type="scientific">Brassica cretica</name>
    <name type="common">Mustard</name>
    <dbReference type="NCBI Taxonomy" id="69181"/>
    <lineage>
        <taxon>Eukaryota</taxon>
        <taxon>Viridiplantae</taxon>
        <taxon>Streptophyta</taxon>
        <taxon>Embryophyta</taxon>
        <taxon>Tracheophyta</taxon>
        <taxon>Spermatophyta</taxon>
        <taxon>Magnoliopsida</taxon>
        <taxon>eudicotyledons</taxon>
        <taxon>Gunneridae</taxon>
        <taxon>Pentapetalae</taxon>
        <taxon>rosids</taxon>
        <taxon>malvids</taxon>
        <taxon>Brassicales</taxon>
        <taxon>Brassicaceae</taxon>
        <taxon>Brassiceae</taxon>
        <taxon>Brassica</taxon>
    </lineage>
</organism>
<feature type="domain" description="RNase H type-1" evidence="1">
    <location>
        <begin position="124"/>
        <end position="197"/>
    </location>
</feature>
<dbReference type="EMBL" id="QGKV02002055">
    <property type="protein sequence ID" value="KAF3493930.1"/>
    <property type="molecule type" value="Genomic_DNA"/>
</dbReference>
<proteinExistence type="predicted"/>
<comment type="caution">
    <text evidence="2">The sequence shown here is derived from an EMBL/GenBank/DDBJ whole genome shotgun (WGS) entry which is preliminary data.</text>
</comment>
<dbReference type="Proteomes" id="UP000266723">
    <property type="component" value="Unassembled WGS sequence"/>
</dbReference>